<dbReference type="InterPro" id="IPR000884">
    <property type="entry name" value="TSP1_rpt"/>
</dbReference>
<dbReference type="Proteomes" id="UP000694865">
    <property type="component" value="Unplaced"/>
</dbReference>
<feature type="domain" description="EGF-like" evidence="12">
    <location>
        <begin position="153"/>
        <end position="192"/>
    </location>
</feature>
<evidence type="ECO:0000259" key="13">
    <source>
        <dbReference type="PROSITE" id="PS50287"/>
    </source>
</evidence>
<feature type="domain" description="SRCR" evidence="13">
    <location>
        <begin position="260"/>
        <end position="372"/>
    </location>
</feature>
<keyword evidence="5" id="KW-0430">Lectin</keyword>
<reference evidence="15" key="1">
    <citation type="submission" date="2025-08" db="UniProtKB">
        <authorList>
            <consortium name="RefSeq"/>
        </authorList>
    </citation>
    <scope>IDENTIFICATION</scope>
    <source>
        <tissue evidence="15">Testes</tissue>
    </source>
</reference>
<feature type="transmembrane region" description="Helical" evidence="11">
    <location>
        <begin position="50"/>
        <end position="70"/>
    </location>
</feature>
<dbReference type="SUPFAM" id="SSF49785">
    <property type="entry name" value="Galactose-binding domain-like"/>
    <property type="match status" value="1"/>
</dbReference>
<evidence type="ECO:0000256" key="9">
    <source>
        <dbReference type="PROSITE-ProRule" id="PRU00196"/>
    </source>
</evidence>
<sequence length="544" mass="60369">MQAPTSTAVQPLSTDDQAPPLPLKPPPEKPPPPSPPVRHYKQHPILGMQVLVWTVPFLLCAVLLICVAQYEFTADDANSLEGFSLTKMVHTPSYIMCMSNCVDLGSMCAAVRYSDISDVCKITAENITRENSAILGLFKDKLQKAFTDEIMIHRNPCASNPCNNNGWCVTVNEDQYKCICKVGSGYTGRNCDVSDPVTTDVWADWSSWSDCGTTSGTGYRERRRYCIHEPNNTTFKQRYCIGQAVQFIRCHVVIEVVNAERLYGSDSIGNGTLRVFIEWLGQWIDVIGMEGWGFQVAVVACRHLGFTSANSTWSGKILSLGMEVGCVLKCSGNELSLYECESTLIRDEINTFTGITCTNDEWDSWSPWSQCTCGFRNRTRSCVGATCEGSSYQQLHCLKYVDATDLTHGDGVVASQISNYYGYLALLALDGNSNPDFSGTPHCSHTLESQDAWWKVELARIYTITNVIITNRLDFRERIDGAVVLISDQAEVFGEQCGDQINFAANSYSVTIPFDCCLSGQYVSIVLKGRKNFLTLCEVKVYGH</sequence>
<dbReference type="CDD" id="cd00054">
    <property type="entry name" value="EGF_CA"/>
    <property type="match status" value="1"/>
</dbReference>
<dbReference type="SMART" id="SM00202">
    <property type="entry name" value="SR"/>
    <property type="match status" value="1"/>
</dbReference>
<evidence type="ECO:0000256" key="10">
    <source>
        <dbReference type="SAM" id="MobiDB-lite"/>
    </source>
</evidence>
<evidence type="ECO:0000256" key="6">
    <source>
        <dbReference type="ARBA" id="ARBA00022837"/>
    </source>
</evidence>
<keyword evidence="8" id="KW-0245">EGF-like domain</keyword>
<proteinExistence type="inferred from homology"/>
<dbReference type="InterPro" id="IPR001190">
    <property type="entry name" value="SRCR"/>
</dbReference>
<dbReference type="InterPro" id="IPR000742">
    <property type="entry name" value="EGF"/>
</dbReference>
<dbReference type="SMART" id="SM00209">
    <property type="entry name" value="TSP1"/>
    <property type="match status" value="2"/>
</dbReference>
<keyword evidence="4" id="KW-0479">Metal-binding</keyword>
<gene>
    <name evidence="15" type="primary">LOC102807576</name>
</gene>
<evidence type="ECO:0000313" key="15">
    <source>
        <dbReference type="RefSeq" id="XP_006820098.1"/>
    </source>
</evidence>
<feature type="compositionally biased region" description="Pro residues" evidence="10">
    <location>
        <begin position="19"/>
        <end position="36"/>
    </location>
</feature>
<dbReference type="InterPro" id="IPR006585">
    <property type="entry name" value="FTP1"/>
</dbReference>
<evidence type="ECO:0000259" key="12">
    <source>
        <dbReference type="PROSITE" id="PS50026"/>
    </source>
</evidence>
<keyword evidence="14" id="KW-1185">Reference proteome</keyword>
<dbReference type="InterPro" id="IPR008979">
    <property type="entry name" value="Galactose-bd-like_sf"/>
</dbReference>
<dbReference type="SUPFAM" id="SSF82895">
    <property type="entry name" value="TSP-1 type 1 repeat"/>
    <property type="match status" value="1"/>
</dbReference>
<organism evidence="14 15">
    <name type="scientific">Saccoglossus kowalevskii</name>
    <name type="common">Acorn worm</name>
    <dbReference type="NCBI Taxonomy" id="10224"/>
    <lineage>
        <taxon>Eukaryota</taxon>
        <taxon>Metazoa</taxon>
        <taxon>Hemichordata</taxon>
        <taxon>Enteropneusta</taxon>
        <taxon>Harrimaniidae</taxon>
        <taxon>Saccoglossus</taxon>
    </lineage>
</organism>
<dbReference type="Pfam" id="PF00008">
    <property type="entry name" value="EGF"/>
    <property type="match status" value="1"/>
</dbReference>
<keyword evidence="11" id="KW-0812">Transmembrane</keyword>
<evidence type="ECO:0000256" key="4">
    <source>
        <dbReference type="ARBA" id="ARBA00022723"/>
    </source>
</evidence>
<dbReference type="RefSeq" id="XP_006820098.1">
    <property type="nucleotide sequence ID" value="XM_006820035.1"/>
</dbReference>
<accession>A0ABM0MJA7</accession>
<keyword evidence="11" id="KW-0472">Membrane</keyword>
<evidence type="ECO:0000256" key="8">
    <source>
        <dbReference type="PROSITE-ProRule" id="PRU00076"/>
    </source>
</evidence>
<keyword evidence="6" id="KW-0106">Calcium</keyword>
<dbReference type="PROSITE" id="PS50287">
    <property type="entry name" value="SRCR_2"/>
    <property type="match status" value="1"/>
</dbReference>
<dbReference type="Gene3D" id="2.20.100.10">
    <property type="entry name" value="Thrombospondin type-1 (TSP1) repeat"/>
    <property type="match status" value="1"/>
</dbReference>
<dbReference type="GeneID" id="102807576"/>
<evidence type="ECO:0000256" key="1">
    <source>
        <dbReference type="ARBA" id="ARBA00002219"/>
    </source>
</evidence>
<dbReference type="PANTHER" id="PTHR45713">
    <property type="entry name" value="FTP DOMAIN-CONTAINING PROTEIN"/>
    <property type="match status" value="1"/>
</dbReference>
<dbReference type="InterPro" id="IPR036772">
    <property type="entry name" value="SRCR-like_dom_sf"/>
</dbReference>
<dbReference type="Pfam" id="PF22633">
    <property type="entry name" value="F5_F8_type_C_2"/>
    <property type="match status" value="1"/>
</dbReference>
<evidence type="ECO:0000256" key="5">
    <source>
        <dbReference type="ARBA" id="ARBA00022734"/>
    </source>
</evidence>
<comment type="similarity">
    <text evidence="2">Belongs to the fucolectin family.</text>
</comment>
<keyword evidence="11" id="KW-1133">Transmembrane helix</keyword>
<dbReference type="SMART" id="SM00607">
    <property type="entry name" value="FTP"/>
    <property type="match status" value="1"/>
</dbReference>
<protein>
    <submittedName>
        <fullName evidence="15">Uncharacterized protein LOC102807576</fullName>
    </submittedName>
</protein>
<dbReference type="InterPro" id="IPR036383">
    <property type="entry name" value="TSP1_rpt_sf"/>
</dbReference>
<dbReference type="PROSITE" id="PS50026">
    <property type="entry name" value="EGF_3"/>
    <property type="match status" value="1"/>
</dbReference>
<dbReference type="Gene3D" id="3.10.250.10">
    <property type="entry name" value="SRCR-like domain"/>
    <property type="match status" value="1"/>
</dbReference>
<evidence type="ECO:0000256" key="2">
    <source>
        <dbReference type="ARBA" id="ARBA00010147"/>
    </source>
</evidence>
<dbReference type="SUPFAM" id="SSF56487">
    <property type="entry name" value="SRCR-like"/>
    <property type="match status" value="1"/>
</dbReference>
<comment type="subunit">
    <text evidence="3">Homotrimer.</text>
</comment>
<dbReference type="Gene3D" id="2.60.120.260">
    <property type="entry name" value="Galactose-binding domain-like"/>
    <property type="match status" value="1"/>
</dbReference>
<dbReference type="Pfam" id="PF00090">
    <property type="entry name" value="TSP_1"/>
    <property type="match status" value="1"/>
</dbReference>
<evidence type="ECO:0000256" key="11">
    <source>
        <dbReference type="SAM" id="Phobius"/>
    </source>
</evidence>
<comment type="caution">
    <text evidence="9">Lacks conserved residue(s) required for the propagation of feature annotation.</text>
</comment>
<dbReference type="SUPFAM" id="SSF57196">
    <property type="entry name" value="EGF/Laminin"/>
    <property type="match status" value="1"/>
</dbReference>
<name>A0ABM0MJA7_SACKO</name>
<evidence type="ECO:0000256" key="3">
    <source>
        <dbReference type="ARBA" id="ARBA00011233"/>
    </source>
</evidence>
<dbReference type="Pfam" id="PF00530">
    <property type="entry name" value="SRCR"/>
    <property type="match status" value="1"/>
</dbReference>
<dbReference type="Gene3D" id="2.10.25.10">
    <property type="entry name" value="Laminin"/>
    <property type="match status" value="1"/>
</dbReference>
<feature type="region of interest" description="Disordered" evidence="10">
    <location>
        <begin position="1"/>
        <end position="38"/>
    </location>
</feature>
<feature type="compositionally biased region" description="Polar residues" evidence="10">
    <location>
        <begin position="1"/>
        <end position="16"/>
    </location>
</feature>
<feature type="disulfide bond" evidence="9">
    <location>
        <begin position="330"/>
        <end position="340"/>
    </location>
</feature>
<dbReference type="PANTHER" id="PTHR45713:SF6">
    <property type="entry name" value="F5_8 TYPE C DOMAIN-CONTAINING PROTEIN"/>
    <property type="match status" value="1"/>
</dbReference>
<dbReference type="InterPro" id="IPR051941">
    <property type="entry name" value="BG_Antigen-Binding_Lectin"/>
</dbReference>
<keyword evidence="7 9" id="KW-1015">Disulfide bond</keyword>
<comment type="function">
    <text evidence="1">Acts as a defensive agent. Recognizes blood group fucosylated oligosaccharides including A, B, H and Lewis B-type antigens. Does not recognize Lewis A antigen and has low affinity for monovalent haptens.</text>
</comment>
<dbReference type="PROSITE" id="PS50092">
    <property type="entry name" value="TSP1"/>
    <property type="match status" value="2"/>
</dbReference>
<evidence type="ECO:0000256" key="7">
    <source>
        <dbReference type="ARBA" id="ARBA00023157"/>
    </source>
</evidence>
<evidence type="ECO:0000313" key="14">
    <source>
        <dbReference type="Proteomes" id="UP000694865"/>
    </source>
</evidence>